<dbReference type="GO" id="GO:0006281">
    <property type="term" value="P:DNA repair"/>
    <property type="evidence" value="ECO:0007669"/>
    <property type="project" value="UniProtKB-KW"/>
</dbReference>
<gene>
    <name evidence="12" type="primary">ada</name>
    <name evidence="12" type="ORF">GCM10007894_14690</name>
</gene>
<dbReference type="InterPro" id="IPR036388">
    <property type="entry name" value="WH-like_DNA-bd_sf"/>
</dbReference>
<evidence type="ECO:0000256" key="1">
    <source>
        <dbReference type="ARBA" id="ARBA00001286"/>
    </source>
</evidence>
<dbReference type="Gene3D" id="1.10.10.10">
    <property type="entry name" value="Winged helix-like DNA-binding domain superfamily/Winged helix DNA-binding domain"/>
    <property type="match status" value="1"/>
</dbReference>
<evidence type="ECO:0000256" key="8">
    <source>
        <dbReference type="ARBA" id="ARBA00023163"/>
    </source>
</evidence>
<protein>
    <recommendedName>
        <fullName evidence="3">methylated-DNA--[protein]-cysteine S-methyltransferase</fullName>
        <ecNumber evidence="3">2.1.1.63</ecNumber>
    </recommendedName>
</protein>
<name>A0AA37WWG3_9GAMM</name>
<feature type="domain" description="HTH araC/xylS-type" evidence="11">
    <location>
        <begin position="24"/>
        <end position="121"/>
    </location>
</feature>
<comment type="catalytic activity">
    <reaction evidence="10">
        <text>a 6-O-methyl-2'-deoxyguanosine in DNA + L-cysteinyl-[protein] = S-methyl-L-cysteinyl-[protein] + a 2'-deoxyguanosine in DNA</text>
        <dbReference type="Rhea" id="RHEA:24000"/>
        <dbReference type="Rhea" id="RHEA-COMP:10131"/>
        <dbReference type="Rhea" id="RHEA-COMP:10132"/>
        <dbReference type="Rhea" id="RHEA-COMP:11367"/>
        <dbReference type="Rhea" id="RHEA-COMP:11368"/>
        <dbReference type="ChEBI" id="CHEBI:29950"/>
        <dbReference type="ChEBI" id="CHEBI:82612"/>
        <dbReference type="ChEBI" id="CHEBI:85445"/>
        <dbReference type="ChEBI" id="CHEBI:85448"/>
        <dbReference type="EC" id="2.1.1.63"/>
    </reaction>
</comment>
<proteinExistence type="inferred from homology"/>
<keyword evidence="6" id="KW-0227">DNA damage</keyword>
<keyword evidence="7" id="KW-0805">Transcription regulation</keyword>
<dbReference type="InterPro" id="IPR001497">
    <property type="entry name" value="MethylDNA_cys_MeTrfase_AS"/>
</dbReference>
<dbReference type="Gene3D" id="3.30.160.70">
    <property type="entry name" value="Methylated DNA-protein cysteine methyltransferase domain"/>
    <property type="match status" value="1"/>
</dbReference>
<evidence type="ECO:0000313" key="12">
    <source>
        <dbReference type="EMBL" id="GLS83492.1"/>
    </source>
</evidence>
<dbReference type="NCBIfam" id="TIGR00589">
    <property type="entry name" value="ogt"/>
    <property type="match status" value="1"/>
</dbReference>
<organism evidence="12 13">
    <name type="scientific">Paraferrimonas haliotis</name>
    <dbReference type="NCBI Taxonomy" id="2013866"/>
    <lineage>
        <taxon>Bacteria</taxon>
        <taxon>Pseudomonadati</taxon>
        <taxon>Pseudomonadota</taxon>
        <taxon>Gammaproteobacteria</taxon>
        <taxon>Alteromonadales</taxon>
        <taxon>Ferrimonadaceae</taxon>
        <taxon>Paraferrimonas</taxon>
    </lineage>
</organism>
<evidence type="ECO:0000256" key="5">
    <source>
        <dbReference type="ARBA" id="ARBA00022679"/>
    </source>
</evidence>
<dbReference type="GO" id="GO:0032259">
    <property type="term" value="P:methylation"/>
    <property type="evidence" value="ECO:0007669"/>
    <property type="project" value="UniProtKB-KW"/>
</dbReference>
<dbReference type="GO" id="GO:0003700">
    <property type="term" value="F:DNA-binding transcription factor activity"/>
    <property type="evidence" value="ECO:0007669"/>
    <property type="project" value="InterPro"/>
</dbReference>
<keyword evidence="13" id="KW-1185">Reference proteome</keyword>
<evidence type="ECO:0000259" key="11">
    <source>
        <dbReference type="PROSITE" id="PS01124"/>
    </source>
</evidence>
<dbReference type="FunFam" id="1.10.10.10:FF:000214">
    <property type="entry name" value="Methylated-DNA--protein-cysteine methyltransferase"/>
    <property type="match status" value="1"/>
</dbReference>
<dbReference type="InterPro" id="IPR014048">
    <property type="entry name" value="MethylDNA_cys_MeTrfase_DNA-bd"/>
</dbReference>
<evidence type="ECO:0000256" key="2">
    <source>
        <dbReference type="ARBA" id="ARBA00008711"/>
    </source>
</evidence>
<dbReference type="GO" id="GO:0003908">
    <property type="term" value="F:methylated-DNA-[protein]-cysteine S-methyltransferase activity"/>
    <property type="evidence" value="ECO:0007669"/>
    <property type="project" value="UniProtKB-EC"/>
</dbReference>
<comment type="catalytic activity">
    <reaction evidence="1">
        <text>a 4-O-methyl-thymidine in DNA + L-cysteinyl-[protein] = a thymidine in DNA + S-methyl-L-cysteinyl-[protein]</text>
        <dbReference type="Rhea" id="RHEA:53428"/>
        <dbReference type="Rhea" id="RHEA-COMP:10131"/>
        <dbReference type="Rhea" id="RHEA-COMP:10132"/>
        <dbReference type="Rhea" id="RHEA-COMP:13555"/>
        <dbReference type="Rhea" id="RHEA-COMP:13556"/>
        <dbReference type="ChEBI" id="CHEBI:29950"/>
        <dbReference type="ChEBI" id="CHEBI:82612"/>
        <dbReference type="ChEBI" id="CHEBI:137386"/>
        <dbReference type="ChEBI" id="CHEBI:137387"/>
        <dbReference type="EC" id="2.1.1.63"/>
    </reaction>
</comment>
<evidence type="ECO:0000256" key="10">
    <source>
        <dbReference type="ARBA" id="ARBA00049348"/>
    </source>
</evidence>
<dbReference type="RefSeq" id="WP_233132546.1">
    <property type="nucleotide sequence ID" value="NZ_NRRB01000001.1"/>
</dbReference>
<keyword evidence="9" id="KW-0234">DNA repair</keyword>
<dbReference type="Proteomes" id="UP001157439">
    <property type="component" value="Unassembled WGS sequence"/>
</dbReference>
<evidence type="ECO:0000313" key="13">
    <source>
        <dbReference type="Proteomes" id="UP001157439"/>
    </source>
</evidence>
<evidence type="ECO:0000256" key="9">
    <source>
        <dbReference type="ARBA" id="ARBA00023204"/>
    </source>
</evidence>
<accession>A0AA37WWG3</accession>
<evidence type="ECO:0000256" key="7">
    <source>
        <dbReference type="ARBA" id="ARBA00023015"/>
    </source>
</evidence>
<dbReference type="CDD" id="cd06445">
    <property type="entry name" value="ATase"/>
    <property type="match status" value="1"/>
</dbReference>
<keyword evidence="4 12" id="KW-0489">Methyltransferase</keyword>
<dbReference type="SUPFAM" id="SSF46767">
    <property type="entry name" value="Methylated DNA-protein cysteine methyltransferase, C-terminal domain"/>
    <property type="match status" value="1"/>
</dbReference>
<dbReference type="Pfam" id="PF01035">
    <property type="entry name" value="DNA_binding_1"/>
    <property type="match status" value="1"/>
</dbReference>
<dbReference type="InterPro" id="IPR018060">
    <property type="entry name" value="HTH_AraC"/>
</dbReference>
<dbReference type="SMART" id="SM00342">
    <property type="entry name" value="HTH_ARAC"/>
    <property type="match status" value="1"/>
</dbReference>
<evidence type="ECO:0000256" key="3">
    <source>
        <dbReference type="ARBA" id="ARBA00011918"/>
    </source>
</evidence>
<dbReference type="GO" id="GO:0043565">
    <property type="term" value="F:sequence-specific DNA binding"/>
    <property type="evidence" value="ECO:0007669"/>
    <property type="project" value="InterPro"/>
</dbReference>
<dbReference type="InterPro" id="IPR009057">
    <property type="entry name" value="Homeodomain-like_sf"/>
</dbReference>
<dbReference type="InterPro" id="IPR036631">
    <property type="entry name" value="MGMT_N_sf"/>
</dbReference>
<comment type="caution">
    <text evidence="12">The sequence shown here is derived from an EMBL/GenBank/DDBJ whole genome shotgun (WGS) entry which is preliminary data.</text>
</comment>
<evidence type="ECO:0000256" key="4">
    <source>
        <dbReference type="ARBA" id="ARBA00022603"/>
    </source>
</evidence>
<keyword evidence="8" id="KW-0804">Transcription</keyword>
<keyword evidence="5" id="KW-0808">Transferase</keyword>
<comment type="similarity">
    <text evidence="2">Belongs to the MGMT family.</text>
</comment>
<dbReference type="PANTHER" id="PTHR10815:SF13">
    <property type="entry name" value="METHYLATED-DNA--PROTEIN-CYSTEINE METHYLTRANSFERASE"/>
    <property type="match status" value="1"/>
</dbReference>
<dbReference type="InterPro" id="IPR036217">
    <property type="entry name" value="MethylDNA_cys_MeTrfase_DNAb"/>
</dbReference>
<dbReference type="PROSITE" id="PS00374">
    <property type="entry name" value="MGMT"/>
    <property type="match status" value="1"/>
</dbReference>
<dbReference type="EC" id="2.1.1.63" evidence="3"/>
<dbReference type="PANTHER" id="PTHR10815">
    <property type="entry name" value="METHYLATED-DNA--PROTEIN-CYSTEINE METHYLTRANSFERASE"/>
    <property type="match status" value="1"/>
</dbReference>
<reference evidence="12 13" key="1">
    <citation type="journal article" date="2014" name="Int. J. Syst. Evol. Microbiol.">
        <title>Complete genome sequence of Corynebacterium casei LMG S-19264T (=DSM 44701T), isolated from a smear-ripened cheese.</title>
        <authorList>
            <consortium name="US DOE Joint Genome Institute (JGI-PGF)"/>
            <person name="Walter F."/>
            <person name="Albersmeier A."/>
            <person name="Kalinowski J."/>
            <person name="Ruckert C."/>
        </authorList>
    </citation>
    <scope>NUCLEOTIDE SEQUENCE [LARGE SCALE GENOMIC DNA]</scope>
    <source>
        <strain evidence="12 13">NBRC 112785</strain>
    </source>
</reference>
<dbReference type="Gene3D" id="1.10.10.60">
    <property type="entry name" value="Homeodomain-like"/>
    <property type="match status" value="1"/>
</dbReference>
<dbReference type="Pfam" id="PF12833">
    <property type="entry name" value="HTH_18"/>
    <property type="match status" value="1"/>
</dbReference>
<dbReference type="EMBL" id="BSPO01000002">
    <property type="protein sequence ID" value="GLS83492.1"/>
    <property type="molecule type" value="Genomic_DNA"/>
</dbReference>
<sequence length="286" mass="32006">MFHYVFLLTMTNPAPMHRHYQIVAEAIRYIEGHLTSQPKLAEIAAAVNLSEHHFQRVFREWAGVSPKQFLQYLTKERALVALKQQCSVEQTSLQLGLSSSSRLHDLLVTTEALTPGEVKAGGKGVTIEYGQADTVFGKATLAWCARGLCYLAFEQNLTTQHIQQQWPNAQLLGDNDMAQDWANRIFSEQPSSIKLLLKGSPFQLQIWQALLRIKPGDLVSYGHLAQLAGNAKASRAVGSAMASNSIAYLIPCHRVIRANGELGQYRWGVERKRLMQAWEACHQPVQ</sequence>
<evidence type="ECO:0000256" key="6">
    <source>
        <dbReference type="ARBA" id="ARBA00022763"/>
    </source>
</evidence>
<dbReference type="PROSITE" id="PS01124">
    <property type="entry name" value="HTH_ARAC_FAMILY_2"/>
    <property type="match status" value="1"/>
</dbReference>
<dbReference type="SUPFAM" id="SSF53155">
    <property type="entry name" value="Methylated DNA-protein cysteine methyltransferase domain"/>
    <property type="match status" value="1"/>
</dbReference>
<dbReference type="SUPFAM" id="SSF46689">
    <property type="entry name" value="Homeodomain-like"/>
    <property type="match status" value="1"/>
</dbReference>
<dbReference type="AlphaFoldDB" id="A0AA37WWG3"/>